<accession>A0A9X2AQQ8</accession>
<dbReference type="InterPro" id="IPR051792">
    <property type="entry name" value="GGT_bact"/>
</dbReference>
<keyword evidence="4" id="KW-0865">Zymogen</keyword>
<evidence type="ECO:0000313" key="6">
    <source>
        <dbReference type="Proteomes" id="UP001139447"/>
    </source>
</evidence>
<dbReference type="PRINTS" id="PR01210">
    <property type="entry name" value="GGTRANSPTASE"/>
</dbReference>
<dbReference type="SUPFAM" id="SSF56235">
    <property type="entry name" value="N-terminal nucleophile aminohydrolases (Ntn hydrolases)"/>
    <property type="match status" value="1"/>
</dbReference>
<evidence type="ECO:0000313" key="5">
    <source>
        <dbReference type="EMBL" id="MCJ0764797.1"/>
    </source>
</evidence>
<dbReference type="RefSeq" id="WP_243307741.1">
    <property type="nucleotide sequence ID" value="NZ_JALGBI010000002.1"/>
</dbReference>
<comment type="caution">
    <text evidence="5">The sequence shown here is derived from an EMBL/GenBank/DDBJ whole genome shotgun (WGS) entry which is preliminary data.</text>
</comment>
<dbReference type="Gene3D" id="3.60.20.40">
    <property type="match status" value="1"/>
</dbReference>
<evidence type="ECO:0000256" key="2">
    <source>
        <dbReference type="ARBA" id="ARBA00022679"/>
    </source>
</evidence>
<proteinExistence type="inferred from homology"/>
<dbReference type="AlphaFoldDB" id="A0A9X2AQQ8"/>
<protein>
    <submittedName>
        <fullName evidence="5">Gamma-glutamyltransferase family protein</fullName>
    </submittedName>
</protein>
<dbReference type="PANTHER" id="PTHR43199:SF1">
    <property type="entry name" value="GLUTATHIONE HYDROLASE PROENZYME"/>
    <property type="match status" value="1"/>
</dbReference>
<dbReference type="PANTHER" id="PTHR43199">
    <property type="entry name" value="GLUTATHIONE HYDROLASE"/>
    <property type="match status" value="1"/>
</dbReference>
<dbReference type="GO" id="GO:0016740">
    <property type="term" value="F:transferase activity"/>
    <property type="evidence" value="ECO:0007669"/>
    <property type="project" value="UniProtKB-KW"/>
</dbReference>
<organism evidence="5 6">
    <name type="scientific">Variovorax terrae</name>
    <dbReference type="NCBI Taxonomy" id="2923278"/>
    <lineage>
        <taxon>Bacteria</taxon>
        <taxon>Pseudomonadati</taxon>
        <taxon>Pseudomonadota</taxon>
        <taxon>Betaproteobacteria</taxon>
        <taxon>Burkholderiales</taxon>
        <taxon>Comamonadaceae</taxon>
        <taxon>Variovorax</taxon>
    </lineage>
</organism>
<sequence>MSKLRLEIGEKHQHWVLSKQVTTSRTGVVVAASARAAEIGAAVLAQGGNAVDAAVAAACALHVVEPWSSGLGGGGCMLVHQARENRYHAIDFSMKAALDADPRNYPLAPGNARIGTFRWPRVEGGRNMSGPTAMLIPGAVDGLGQALERFGTWDWHRALAPAVDLAERGWPVNWYTTLAIGTEARGLARFPGTRDVFLRDGHYAPTVEEADGVDVIRNPRDAAMLRRLAERGYRDFYEGETARDLLADVAACGRTWTAAELAAYRARIAEPMALDHAGVRLLAVPGLNGGPTALRFFERYLRGHAPAPSQPTPDDYGHIASVMRDCWTERYASLGDTGPRDKCTTHLNVVDAEGNMVSLTNTLGARFGSRVMLERLGLLMNNGMFWFDPEPGRPNSIGLGKWPLTNACPMMVERAGQPWLALGGSGGRHIPPAVIQLLSFMLHHGLDLAQAFHTPRIDASDPAQVLCDHRLPPEVVARIAERHRVSLIEHAAYPMPFAVPSAVQRVGDLNSGMASIDVPYSVAVSEEDLAHPHPAATREGNKP</sequence>
<keyword evidence="3" id="KW-0378">Hydrolase</keyword>
<keyword evidence="2" id="KW-0808">Transferase</keyword>
<name>A0A9X2AQQ8_9BURK</name>
<reference evidence="5" key="1">
    <citation type="submission" date="2022-03" db="EMBL/GenBank/DDBJ databases">
        <authorList>
            <person name="Woo C.Y."/>
        </authorList>
    </citation>
    <scope>NUCLEOTIDE SEQUENCE</scope>
    <source>
        <strain evidence="5">CYS-02</strain>
    </source>
</reference>
<dbReference type="InterPro" id="IPR029055">
    <property type="entry name" value="Ntn_hydrolases_N"/>
</dbReference>
<gene>
    <name evidence="5" type="ORF">MMF98_16390</name>
</gene>
<dbReference type="Proteomes" id="UP001139447">
    <property type="component" value="Unassembled WGS sequence"/>
</dbReference>
<dbReference type="Pfam" id="PF01019">
    <property type="entry name" value="G_glu_transpept"/>
    <property type="match status" value="2"/>
</dbReference>
<comment type="similarity">
    <text evidence="1">Belongs to the gamma-glutamyltransferase family.</text>
</comment>
<evidence type="ECO:0000256" key="4">
    <source>
        <dbReference type="ARBA" id="ARBA00023145"/>
    </source>
</evidence>
<keyword evidence="6" id="KW-1185">Reference proteome</keyword>
<dbReference type="InterPro" id="IPR043137">
    <property type="entry name" value="GGT_ssub_C"/>
</dbReference>
<dbReference type="EMBL" id="JALGBI010000002">
    <property type="protein sequence ID" value="MCJ0764797.1"/>
    <property type="molecule type" value="Genomic_DNA"/>
</dbReference>
<dbReference type="GO" id="GO:0016787">
    <property type="term" value="F:hydrolase activity"/>
    <property type="evidence" value="ECO:0007669"/>
    <property type="project" value="UniProtKB-KW"/>
</dbReference>
<evidence type="ECO:0000256" key="1">
    <source>
        <dbReference type="ARBA" id="ARBA00009381"/>
    </source>
</evidence>
<evidence type="ECO:0000256" key="3">
    <source>
        <dbReference type="ARBA" id="ARBA00022801"/>
    </source>
</evidence>